<organism evidence="1">
    <name type="scientific">Trichophyton rubrum CBS 288.86</name>
    <dbReference type="NCBI Taxonomy" id="1215330"/>
    <lineage>
        <taxon>Eukaryota</taxon>
        <taxon>Fungi</taxon>
        <taxon>Dikarya</taxon>
        <taxon>Ascomycota</taxon>
        <taxon>Pezizomycotina</taxon>
        <taxon>Eurotiomycetes</taxon>
        <taxon>Eurotiomycetidae</taxon>
        <taxon>Onygenales</taxon>
        <taxon>Arthrodermataceae</taxon>
        <taxon>Trichophyton</taxon>
    </lineage>
</organism>
<name>A0A022W6E1_TRIRU</name>
<proteinExistence type="predicted"/>
<sequence length="139" mass="15062">MVSQVCDPAVDIINRDNIGPDELGFQAPNDPRYIEKDLQAMKVAGHTLPSLVKNASLQGIFRPRPTTSYLVLQPNKSRTCSFQSLILLSGHFVGAPRIAFSVDQLCRGRGASWIAFPARYSACTYISILPAGCPAIASL</sequence>
<protein>
    <submittedName>
        <fullName evidence="1">Uncharacterized protein</fullName>
    </submittedName>
</protein>
<dbReference type="AlphaFoldDB" id="A0A022W6E1"/>
<dbReference type="EMBL" id="KK207798">
    <property type="protein sequence ID" value="EZF53937.1"/>
    <property type="molecule type" value="Genomic_DNA"/>
</dbReference>
<reference evidence="1" key="1">
    <citation type="submission" date="2014-02" db="EMBL/GenBank/DDBJ databases">
        <title>The Genome Sequence of Trichophyton rubrum (morphotype fischeri) CBS 288.86.</title>
        <authorList>
            <consortium name="The Broad Institute Genomics Platform"/>
            <person name="Cuomo C.A."/>
            <person name="White T.C."/>
            <person name="Graser Y."/>
            <person name="Martinez-Rossi N."/>
            <person name="Heitman J."/>
            <person name="Young S.K."/>
            <person name="Zeng Q."/>
            <person name="Gargeya S."/>
            <person name="Abouelleil A."/>
            <person name="Alvarado L."/>
            <person name="Chapman S.B."/>
            <person name="Gainer-Dewar J."/>
            <person name="Goldberg J."/>
            <person name="Griggs A."/>
            <person name="Gujja S."/>
            <person name="Hansen M."/>
            <person name="Howarth C."/>
            <person name="Imamovic A."/>
            <person name="Larimer J."/>
            <person name="Martinez D."/>
            <person name="Murphy C."/>
            <person name="Pearson M.D."/>
            <person name="Persinoti G."/>
            <person name="Poon T."/>
            <person name="Priest M."/>
            <person name="Roberts A.D."/>
            <person name="Saif S."/>
            <person name="Shea T.D."/>
            <person name="Sykes S.N."/>
            <person name="Wortman J."/>
            <person name="Nusbaum C."/>
            <person name="Birren B."/>
        </authorList>
    </citation>
    <scope>NUCLEOTIDE SEQUENCE [LARGE SCALE GENOMIC DNA]</scope>
    <source>
        <strain evidence="1">CBS 288.86</strain>
    </source>
</reference>
<gene>
    <name evidence="1" type="ORF">H103_03209</name>
</gene>
<accession>A0A022W6E1</accession>
<dbReference type="HOGENOM" id="CLU_1846550_0_0_1"/>
<dbReference type="Proteomes" id="UP000023758">
    <property type="component" value="Unassembled WGS sequence"/>
</dbReference>
<evidence type="ECO:0000313" key="1">
    <source>
        <dbReference type="EMBL" id="EZF53937.1"/>
    </source>
</evidence>